<dbReference type="GO" id="GO:0016020">
    <property type="term" value="C:membrane"/>
    <property type="evidence" value="ECO:0007669"/>
    <property type="project" value="UniProtKB-SubCell"/>
</dbReference>
<keyword evidence="7" id="KW-0472">Membrane</keyword>
<feature type="chain" id="PRO_5041662008" description="Leucine-rich repeat-containing N-terminal plant-type domain-containing protein" evidence="9">
    <location>
        <begin position="25"/>
        <end position="464"/>
    </location>
</feature>
<evidence type="ECO:0000256" key="7">
    <source>
        <dbReference type="ARBA" id="ARBA00023136"/>
    </source>
</evidence>
<evidence type="ECO:0000256" key="1">
    <source>
        <dbReference type="ARBA" id="ARBA00004370"/>
    </source>
</evidence>
<dbReference type="InterPro" id="IPR052592">
    <property type="entry name" value="LRR-RLK"/>
</dbReference>
<dbReference type="AlphaFoldDB" id="A0AA88A9M9"/>
<keyword evidence="8" id="KW-0325">Glycoprotein</keyword>
<dbReference type="Pfam" id="PF08263">
    <property type="entry name" value="LRRNT_2"/>
    <property type="match status" value="1"/>
</dbReference>
<evidence type="ECO:0000256" key="9">
    <source>
        <dbReference type="SAM" id="SignalP"/>
    </source>
</evidence>
<dbReference type="Pfam" id="PF13855">
    <property type="entry name" value="LRR_8"/>
    <property type="match status" value="1"/>
</dbReference>
<dbReference type="EMBL" id="BTGU01000034">
    <property type="protein sequence ID" value="GMN50703.1"/>
    <property type="molecule type" value="Genomic_DNA"/>
</dbReference>
<dbReference type="Proteomes" id="UP001187192">
    <property type="component" value="Unassembled WGS sequence"/>
</dbReference>
<reference evidence="11" key="1">
    <citation type="submission" date="2023-07" db="EMBL/GenBank/DDBJ databases">
        <title>draft genome sequence of fig (Ficus carica).</title>
        <authorList>
            <person name="Takahashi T."/>
            <person name="Nishimura K."/>
        </authorList>
    </citation>
    <scope>NUCLEOTIDE SEQUENCE</scope>
</reference>
<dbReference type="SUPFAM" id="SSF52058">
    <property type="entry name" value="L domain-like"/>
    <property type="match status" value="1"/>
</dbReference>
<dbReference type="InterPro" id="IPR003591">
    <property type="entry name" value="Leu-rich_rpt_typical-subtyp"/>
</dbReference>
<evidence type="ECO:0000313" key="12">
    <source>
        <dbReference type="Proteomes" id="UP001187192"/>
    </source>
</evidence>
<gene>
    <name evidence="11" type="ORF">TIFTF001_019855</name>
</gene>
<protein>
    <recommendedName>
        <fullName evidence="10">Leucine-rich repeat-containing N-terminal plant-type domain-containing protein</fullName>
    </recommendedName>
</protein>
<proteinExistence type="predicted"/>
<dbReference type="FunFam" id="3.80.10.10:FF:000041">
    <property type="entry name" value="LRR receptor-like serine/threonine-protein kinase ERECTA"/>
    <property type="match status" value="1"/>
</dbReference>
<dbReference type="PANTHER" id="PTHR48054:SF47">
    <property type="entry name" value="OS06G0179800 PROTEIN"/>
    <property type="match status" value="1"/>
</dbReference>
<keyword evidence="5" id="KW-0677">Repeat</keyword>
<sequence length="464" mass="50525">MMSGSASQIVVFIALLIYSTGSSGSSLGDGKPKIRCKEAERQALLRIKDDLYNSTVGTFPSSWGNEEEKRECCEWSGISCDNKSGHVVKLDLSNGNAGGLFIGNMSSSLVELQYLSYLDLSGSSSVDGSFIPHFIGRLGKLRYLNLSYTSLSGEIPPQLGNLSRLQYLDLGHNYQLEIKSLESISRLSSLRLLDLSSANMSNAHDWVHVVNNLPHLTNLKLRGCGLPDTVPPSLSLVNSSTFLAVVDLSGNPLSASVFLWLFNYSRSLVDLDLSSSLSNTSIPEAFGNLAALESLNLAFNELGGPIPKSFGNMTALVNLDLSGNQLEGSIPQGFGNMTFLQYLDLGNNMLSGEIPKSIWQICSLQHFRAYNNSLSGQLQFTESATRCAHFPLEILDLEKNRIVGSLPNFTLYPLLKELWLNSNQLNGNVSKSLGQLSKLEILQIPDNSLNSEDASWVLLSQNGS</sequence>
<dbReference type="Gene3D" id="3.80.10.10">
    <property type="entry name" value="Ribonuclease Inhibitor"/>
    <property type="match status" value="2"/>
</dbReference>
<comment type="caution">
    <text evidence="11">The sequence shown here is derived from an EMBL/GenBank/DDBJ whole genome shotgun (WGS) entry which is preliminary data.</text>
</comment>
<evidence type="ECO:0000256" key="5">
    <source>
        <dbReference type="ARBA" id="ARBA00022737"/>
    </source>
</evidence>
<keyword evidence="2" id="KW-0433">Leucine-rich repeat</keyword>
<evidence type="ECO:0000259" key="10">
    <source>
        <dbReference type="Pfam" id="PF08263"/>
    </source>
</evidence>
<name>A0AA88A9M9_FICCA</name>
<dbReference type="InterPro" id="IPR013210">
    <property type="entry name" value="LRR_N_plant-typ"/>
</dbReference>
<evidence type="ECO:0000256" key="8">
    <source>
        <dbReference type="ARBA" id="ARBA00023180"/>
    </source>
</evidence>
<keyword evidence="6" id="KW-1133">Transmembrane helix</keyword>
<accession>A0AA88A9M9</accession>
<evidence type="ECO:0000256" key="4">
    <source>
        <dbReference type="ARBA" id="ARBA00022729"/>
    </source>
</evidence>
<feature type="domain" description="Leucine-rich repeat-containing N-terminal plant-type" evidence="10">
    <location>
        <begin position="39"/>
        <end position="81"/>
    </location>
</feature>
<keyword evidence="12" id="KW-1185">Reference proteome</keyword>
<keyword evidence="4 9" id="KW-0732">Signal</keyword>
<comment type="subcellular location">
    <subcellularLocation>
        <location evidence="1">Membrane</location>
    </subcellularLocation>
</comment>
<evidence type="ECO:0000256" key="2">
    <source>
        <dbReference type="ARBA" id="ARBA00022614"/>
    </source>
</evidence>
<evidence type="ECO:0000313" key="11">
    <source>
        <dbReference type="EMBL" id="GMN50703.1"/>
    </source>
</evidence>
<evidence type="ECO:0000256" key="3">
    <source>
        <dbReference type="ARBA" id="ARBA00022692"/>
    </source>
</evidence>
<keyword evidence="3" id="KW-0812">Transmembrane</keyword>
<dbReference type="PANTHER" id="PTHR48054">
    <property type="entry name" value="RECEPTOR KINASE-LIKE PROTEIN XA21"/>
    <property type="match status" value="1"/>
</dbReference>
<dbReference type="Pfam" id="PF00560">
    <property type="entry name" value="LRR_1"/>
    <property type="match status" value="2"/>
</dbReference>
<dbReference type="InterPro" id="IPR001611">
    <property type="entry name" value="Leu-rich_rpt"/>
</dbReference>
<feature type="signal peptide" evidence="9">
    <location>
        <begin position="1"/>
        <end position="24"/>
    </location>
</feature>
<evidence type="ECO:0000256" key="6">
    <source>
        <dbReference type="ARBA" id="ARBA00022989"/>
    </source>
</evidence>
<dbReference type="SMART" id="SM00369">
    <property type="entry name" value="LRR_TYP"/>
    <property type="match status" value="4"/>
</dbReference>
<dbReference type="InterPro" id="IPR032675">
    <property type="entry name" value="LRR_dom_sf"/>
</dbReference>
<organism evidence="11 12">
    <name type="scientific">Ficus carica</name>
    <name type="common">Common fig</name>
    <dbReference type="NCBI Taxonomy" id="3494"/>
    <lineage>
        <taxon>Eukaryota</taxon>
        <taxon>Viridiplantae</taxon>
        <taxon>Streptophyta</taxon>
        <taxon>Embryophyta</taxon>
        <taxon>Tracheophyta</taxon>
        <taxon>Spermatophyta</taxon>
        <taxon>Magnoliopsida</taxon>
        <taxon>eudicotyledons</taxon>
        <taxon>Gunneridae</taxon>
        <taxon>Pentapetalae</taxon>
        <taxon>rosids</taxon>
        <taxon>fabids</taxon>
        <taxon>Rosales</taxon>
        <taxon>Moraceae</taxon>
        <taxon>Ficeae</taxon>
        <taxon>Ficus</taxon>
    </lineage>
</organism>